<organism evidence="1 2">
    <name type="scientific">Enterobacter bugandensis</name>
    <dbReference type="NCBI Taxonomy" id="881260"/>
    <lineage>
        <taxon>Bacteria</taxon>
        <taxon>Pseudomonadati</taxon>
        <taxon>Pseudomonadota</taxon>
        <taxon>Gammaproteobacteria</taxon>
        <taxon>Enterobacterales</taxon>
        <taxon>Enterobacteriaceae</taxon>
        <taxon>Enterobacter</taxon>
    </lineage>
</organism>
<accession>A0A822X7E8</accession>
<reference evidence="1 2" key="1">
    <citation type="submission" date="2016-03" db="EMBL/GenBank/DDBJ databases">
        <authorList>
            <consortium name="Pathogen Informatics"/>
        </authorList>
    </citation>
    <scope>NUCLEOTIDE SEQUENCE [LARGE SCALE GENOMIC DNA]</scope>
    <source>
        <strain evidence="2">e1527</strain>
    </source>
</reference>
<comment type="caution">
    <text evidence="1">The sequence shown here is derived from an EMBL/GenBank/DDBJ whole genome shotgun (WGS) entry which is preliminary data.</text>
</comment>
<dbReference type="EMBL" id="FJZI01000012">
    <property type="protein sequence ID" value="CZY03227.1"/>
    <property type="molecule type" value="Genomic_DNA"/>
</dbReference>
<dbReference type="Proteomes" id="UP000076063">
    <property type="component" value="Unassembled WGS sequence"/>
</dbReference>
<protein>
    <submittedName>
        <fullName evidence="1">Uncharacterized protein</fullName>
    </submittedName>
</protein>
<evidence type="ECO:0000313" key="1">
    <source>
        <dbReference type="EMBL" id="CZY03227.1"/>
    </source>
</evidence>
<name>A0A822X7E8_9ENTR</name>
<proteinExistence type="predicted"/>
<gene>
    <name evidence="1" type="ORF">SAMEA2273372_03992</name>
</gene>
<sequence>MQYVRRGKRANLFTYPVAHLGIQLRRRLFTVVQGDVGVDRLALDVVRNADHRRFGNLRMRHQRGLNFCRTQTVAGNVQHVVHASGDPVITVFIPARAVAAEVHVFKGREVGLLEALVIAKQRARLARPGVCDHQVTLGGAFLRITFVIHQRRLHAEERTGCRAGLQLRGTRHWGDHEAAGFGLPPGVHHRALLVTDFLPVPLPGFRVDGLAHGAEDAQ</sequence>
<evidence type="ECO:0000313" key="2">
    <source>
        <dbReference type="Proteomes" id="UP000076063"/>
    </source>
</evidence>
<dbReference type="AlphaFoldDB" id="A0A822X7E8"/>